<evidence type="ECO:0000256" key="1">
    <source>
        <dbReference type="SAM" id="MobiDB-lite"/>
    </source>
</evidence>
<protein>
    <submittedName>
        <fullName evidence="3">Uncharacterized protein</fullName>
    </submittedName>
</protein>
<feature type="transmembrane region" description="Helical" evidence="2">
    <location>
        <begin position="41"/>
        <end position="66"/>
    </location>
</feature>
<dbReference type="AlphaFoldDB" id="A0A3S0JVC0"/>
<comment type="caution">
    <text evidence="3">The sequence shown here is derived from an EMBL/GenBank/DDBJ whole genome shotgun (WGS) entry which is preliminary data.</text>
</comment>
<sequence length="112" mass="11937">MVILLFAILLVLLYATGLLPGVLKAVAFLPGVLLVVYLGIVYGWGVVAAGVAGAVLLAALSVYLTLRVANREPPARKVSPEAIAARDAARRADKDARKEEAMRRQREITDGL</sequence>
<dbReference type="Proteomes" id="UP000267400">
    <property type="component" value="Unassembled WGS sequence"/>
</dbReference>
<keyword evidence="2" id="KW-1133">Transmembrane helix</keyword>
<evidence type="ECO:0000313" key="4">
    <source>
        <dbReference type="Proteomes" id="UP000267400"/>
    </source>
</evidence>
<dbReference type="RefSeq" id="WP_126484793.1">
    <property type="nucleotide sequence ID" value="NZ_RXNS01000012.1"/>
</dbReference>
<evidence type="ECO:0000256" key="2">
    <source>
        <dbReference type="SAM" id="Phobius"/>
    </source>
</evidence>
<keyword evidence="2" id="KW-0812">Transmembrane</keyword>
<feature type="compositionally biased region" description="Basic and acidic residues" evidence="1">
    <location>
        <begin position="87"/>
        <end position="112"/>
    </location>
</feature>
<accession>A0A3S0JVC0</accession>
<gene>
    <name evidence="3" type="ORF">EKG36_13085</name>
</gene>
<organism evidence="3 4">
    <name type="scientific">Halomonas nitroreducens</name>
    <dbReference type="NCBI Taxonomy" id="447425"/>
    <lineage>
        <taxon>Bacteria</taxon>
        <taxon>Pseudomonadati</taxon>
        <taxon>Pseudomonadota</taxon>
        <taxon>Gammaproteobacteria</taxon>
        <taxon>Oceanospirillales</taxon>
        <taxon>Halomonadaceae</taxon>
        <taxon>Halomonas</taxon>
    </lineage>
</organism>
<evidence type="ECO:0000313" key="3">
    <source>
        <dbReference type="EMBL" id="RTR01937.1"/>
    </source>
</evidence>
<proteinExistence type="predicted"/>
<keyword evidence="4" id="KW-1185">Reference proteome</keyword>
<reference evidence="3 4" key="1">
    <citation type="submission" date="2018-12" db="EMBL/GenBank/DDBJ databases">
        <authorList>
            <person name="Yu L."/>
        </authorList>
    </citation>
    <scope>NUCLEOTIDE SEQUENCE [LARGE SCALE GENOMIC DNA]</scope>
    <source>
        <strain evidence="3 4">11S</strain>
    </source>
</reference>
<keyword evidence="2" id="KW-0472">Membrane</keyword>
<feature type="region of interest" description="Disordered" evidence="1">
    <location>
        <begin position="79"/>
        <end position="112"/>
    </location>
</feature>
<dbReference type="EMBL" id="RXNS01000012">
    <property type="protein sequence ID" value="RTR01937.1"/>
    <property type="molecule type" value="Genomic_DNA"/>
</dbReference>
<name>A0A3S0JVC0_9GAMM</name>